<proteinExistence type="predicted"/>
<accession>A0A444USP9</accession>
<evidence type="ECO:0000313" key="2">
    <source>
        <dbReference type="Proteomes" id="UP000289886"/>
    </source>
</evidence>
<name>A0A444USP9_ACIRT</name>
<sequence length="317" mass="35921">MIGLTPGQCSGTSPVQYLENGISLNQPTIRKMAKDFSTTQAANYIAVSPEQNPDVPEEKKCSEFRILREPTEGWHLNPGQQHRAMTGAEWLGGKLEQTLQGGGCVVFYTTNSPCLKKCFSDTCERKIDTPLSQEPFSQWNIENKVHKYFTYTQLYLNDDSEQVQAGFTNLRTLGFTIEKCSYELQLSCLLCKGKTACDECWNKITVCNNCNDRMSNCQSCKSAEYKKACGDCAVFEQDCPNCTKIPKDKLLKCNNCQNRRRTCNVCQERVYCGDCTAQRRDCLECEKALELKCSGCRNRHLDCYNCLSQRIDCKVES</sequence>
<organism evidence="1 2">
    <name type="scientific">Acipenser ruthenus</name>
    <name type="common">Sterlet sturgeon</name>
    <dbReference type="NCBI Taxonomy" id="7906"/>
    <lineage>
        <taxon>Eukaryota</taxon>
        <taxon>Metazoa</taxon>
        <taxon>Chordata</taxon>
        <taxon>Craniata</taxon>
        <taxon>Vertebrata</taxon>
        <taxon>Euteleostomi</taxon>
        <taxon>Actinopterygii</taxon>
        <taxon>Chondrostei</taxon>
        <taxon>Acipenseriformes</taxon>
        <taxon>Acipenseridae</taxon>
        <taxon>Acipenser</taxon>
    </lineage>
</organism>
<reference evidence="1 2" key="1">
    <citation type="submission" date="2019-01" db="EMBL/GenBank/DDBJ databases">
        <title>Draft Genome and Complete Hox-Cluster Characterization of the Sterlet Sturgeon (Acipenser ruthenus).</title>
        <authorList>
            <person name="Wei Q."/>
        </authorList>
    </citation>
    <scope>NUCLEOTIDE SEQUENCE [LARGE SCALE GENOMIC DNA]</scope>
    <source>
        <strain evidence="1">WHYD16114868_AA</strain>
        <tissue evidence="1">Blood</tissue>
    </source>
</reference>
<dbReference type="AlphaFoldDB" id="A0A444USP9"/>
<protein>
    <submittedName>
        <fullName evidence="1">Uncharacterized protein</fullName>
    </submittedName>
</protein>
<evidence type="ECO:0000313" key="1">
    <source>
        <dbReference type="EMBL" id="RXM91177.1"/>
    </source>
</evidence>
<dbReference type="EMBL" id="SCEB01009971">
    <property type="protein sequence ID" value="RXM91177.1"/>
    <property type="molecule type" value="Genomic_DNA"/>
</dbReference>
<gene>
    <name evidence="1" type="ORF">EOD39_21447</name>
</gene>
<keyword evidence="2" id="KW-1185">Reference proteome</keyword>
<comment type="caution">
    <text evidence="1">The sequence shown here is derived from an EMBL/GenBank/DDBJ whole genome shotgun (WGS) entry which is preliminary data.</text>
</comment>
<dbReference type="Proteomes" id="UP000289886">
    <property type="component" value="Unassembled WGS sequence"/>
</dbReference>